<dbReference type="PANTHER" id="PTHR34596">
    <property type="entry name" value="CHITOPORIN"/>
    <property type="match status" value="1"/>
</dbReference>
<keyword evidence="5" id="KW-1185">Reference proteome</keyword>
<evidence type="ECO:0000256" key="3">
    <source>
        <dbReference type="ARBA" id="ARBA00022729"/>
    </source>
</evidence>
<accession>A0A851G8R8</accession>
<evidence type="ECO:0000313" key="4">
    <source>
        <dbReference type="EMBL" id="NWK54108.1"/>
    </source>
</evidence>
<proteinExistence type="inferred from homology"/>
<dbReference type="Gene3D" id="2.40.160.10">
    <property type="entry name" value="Porin"/>
    <property type="match status" value="1"/>
</dbReference>
<comment type="caution">
    <text evidence="4">The sequence shown here is derived from an EMBL/GenBank/DDBJ whole genome shotgun (WGS) entry which is preliminary data.</text>
</comment>
<dbReference type="Proteomes" id="UP000557872">
    <property type="component" value="Unassembled WGS sequence"/>
</dbReference>
<protein>
    <submittedName>
        <fullName evidence="4">Outer membrane porin, OprD family</fullName>
    </submittedName>
</protein>
<dbReference type="GO" id="GO:0016020">
    <property type="term" value="C:membrane"/>
    <property type="evidence" value="ECO:0007669"/>
    <property type="project" value="InterPro"/>
</dbReference>
<dbReference type="AlphaFoldDB" id="A0A851G8R8"/>
<evidence type="ECO:0000256" key="1">
    <source>
        <dbReference type="ARBA" id="ARBA00009075"/>
    </source>
</evidence>
<dbReference type="GO" id="GO:0015288">
    <property type="term" value="F:porin activity"/>
    <property type="evidence" value="ECO:0007669"/>
    <property type="project" value="TreeGrafter"/>
</dbReference>
<reference evidence="4 5" key="1">
    <citation type="submission" date="2020-07" db="EMBL/GenBank/DDBJ databases">
        <title>Roseicoccus Jingziensis gen. nov., sp. nov., isolated from coastal seawater.</title>
        <authorList>
            <person name="Feng X."/>
        </authorList>
    </citation>
    <scope>NUCLEOTIDE SEQUENCE [LARGE SCALE GENOMIC DNA]</scope>
    <source>
        <strain evidence="4 5">N1E253</strain>
    </source>
</reference>
<dbReference type="InterPro" id="IPR005318">
    <property type="entry name" value="OM_porin_bac"/>
</dbReference>
<name>A0A851G8R8_9BACT</name>
<sequence>MLMSLTGGVIAEPGPAYLAAEAPVTPELRGDRSATATVGAIPEDLLNQYDPFAVLPRKWLPSLREKYIPKTGHSFVDGIQFEVKPRFYYFHRDVESEGIQETAAFGGELGVESGWFRDWFRVGLTLYTSQKIYGPSDRDGLNLLAPGQHGYTALGEAYADFRHGENLLRAGRSRVDLPYINANDFRMTPHTFEMVGFRIASIENLRIGAGHVARIKTQTSTDFESMSSVAGSDQGDRGVSIVSLRYEFSDETFVAASEQYGWDMFNSFYVEAETLIEWSDDLKLELGVQFTDQRSVGDEWLGDFKTQSAGVKVALQYCNFAAALSYQRTANGSGVLKPWGGSPAYNSSIIQDFDRAGEESFRLGLTYDFAPHGLDGVSVDTSWIIGDTPDSGSQASPDQQEFDFTIDYKPSVELFDGVWFRARYAKNWIDEGNDIEDIRFILNYSYQF</sequence>
<comment type="similarity">
    <text evidence="1">Belongs to the outer membrane porin (Opr) (TC 1.B.25) family.</text>
</comment>
<organism evidence="4 5">
    <name type="scientific">Oceaniferula marina</name>
    <dbReference type="NCBI Taxonomy" id="2748318"/>
    <lineage>
        <taxon>Bacteria</taxon>
        <taxon>Pseudomonadati</taxon>
        <taxon>Verrucomicrobiota</taxon>
        <taxon>Verrucomicrobiia</taxon>
        <taxon>Verrucomicrobiales</taxon>
        <taxon>Verrucomicrobiaceae</taxon>
        <taxon>Oceaniferula</taxon>
    </lineage>
</organism>
<evidence type="ECO:0000313" key="5">
    <source>
        <dbReference type="Proteomes" id="UP000557872"/>
    </source>
</evidence>
<gene>
    <name evidence="4" type="ORF">HW115_00675</name>
</gene>
<dbReference type="Pfam" id="PF03573">
    <property type="entry name" value="OprD"/>
    <property type="match status" value="1"/>
</dbReference>
<dbReference type="InterPro" id="IPR023614">
    <property type="entry name" value="Porin_dom_sf"/>
</dbReference>
<keyword evidence="2" id="KW-0813">Transport</keyword>
<dbReference type="EMBL" id="JACBAZ010000001">
    <property type="protein sequence ID" value="NWK54108.1"/>
    <property type="molecule type" value="Genomic_DNA"/>
</dbReference>
<evidence type="ECO:0000256" key="2">
    <source>
        <dbReference type="ARBA" id="ARBA00022448"/>
    </source>
</evidence>
<keyword evidence="3" id="KW-0732">Signal</keyword>
<dbReference type="PANTHER" id="PTHR34596:SF2">
    <property type="entry name" value="CHITOPORIN"/>
    <property type="match status" value="1"/>
</dbReference>